<keyword evidence="4" id="KW-0520">NAD</keyword>
<gene>
    <name evidence="7" type="ORF">Asulf_00610</name>
</gene>
<dbReference type="InterPro" id="IPR006367">
    <property type="entry name" value="Sirohaem_synthase_N"/>
</dbReference>
<keyword evidence="8" id="KW-1185">Reference proteome</keyword>
<dbReference type="GeneID" id="15392253"/>
<dbReference type="HOGENOM" id="CLU_011276_8_2_2"/>
<reference evidence="7 8" key="1">
    <citation type="journal article" date="2013" name="Genome Announc.">
        <title>Complete Genome Sequence of the Thermophilic and Facultatively Chemolithoautotrophic Sulfate Reducer Archaeoglobus sulfaticallidus Strain PM70-1T.</title>
        <authorList>
            <person name="Stokke R."/>
            <person name="Hocking W.P."/>
            <person name="Steinsbu B.O."/>
            <person name="Steen I.H."/>
        </authorList>
    </citation>
    <scope>NUCLEOTIDE SEQUENCE [LARGE SCALE GENOMIC DNA]</scope>
    <source>
        <strain evidence="7">PM70-1</strain>
    </source>
</reference>
<dbReference type="AlphaFoldDB" id="N0BKD5"/>
<organism evidence="7 8">
    <name type="scientific">Archaeoglobus sulfaticallidus PM70-1</name>
    <dbReference type="NCBI Taxonomy" id="387631"/>
    <lineage>
        <taxon>Archaea</taxon>
        <taxon>Methanobacteriati</taxon>
        <taxon>Methanobacteriota</taxon>
        <taxon>Archaeoglobi</taxon>
        <taxon>Archaeoglobales</taxon>
        <taxon>Archaeoglobaceae</taxon>
        <taxon>Archaeoglobus</taxon>
    </lineage>
</organism>
<dbReference type="GO" id="GO:0043115">
    <property type="term" value="F:precorrin-2 dehydrogenase activity"/>
    <property type="evidence" value="ECO:0007669"/>
    <property type="project" value="UniProtKB-EC"/>
</dbReference>
<dbReference type="Pfam" id="PF13241">
    <property type="entry name" value="NAD_binding_7"/>
    <property type="match status" value="1"/>
</dbReference>
<evidence type="ECO:0000313" key="8">
    <source>
        <dbReference type="Proteomes" id="UP000013307"/>
    </source>
</evidence>
<evidence type="ECO:0000256" key="6">
    <source>
        <dbReference type="ARBA" id="ARBA00047561"/>
    </source>
</evidence>
<dbReference type="SUPFAM" id="SSF75615">
    <property type="entry name" value="Siroheme synthase middle domains-like"/>
    <property type="match status" value="1"/>
</dbReference>
<comment type="catalytic activity">
    <reaction evidence="6">
        <text>precorrin-2 + NAD(+) = sirohydrochlorin + NADH + 2 H(+)</text>
        <dbReference type="Rhea" id="RHEA:15613"/>
        <dbReference type="ChEBI" id="CHEBI:15378"/>
        <dbReference type="ChEBI" id="CHEBI:57540"/>
        <dbReference type="ChEBI" id="CHEBI:57945"/>
        <dbReference type="ChEBI" id="CHEBI:58351"/>
        <dbReference type="ChEBI" id="CHEBI:58827"/>
        <dbReference type="EC" id="1.3.1.76"/>
    </reaction>
</comment>
<evidence type="ECO:0000256" key="2">
    <source>
        <dbReference type="ARBA" id="ARBA00012400"/>
    </source>
</evidence>
<dbReference type="STRING" id="387631.Asulf_00610"/>
<keyword evidence="5" id="KW-0627">Porphyrin biosynthesis</keyword>
<dbReference type="eggNOG" id="arCOG01044">
    <property type="taxonomic scope" value="Archaea"/>
</dbReference>
<name>N0BKD5_9EURY</name>
<proteinExistence type="predicted"/>
<dbReference type="PANTHER" id="PTHR35330:SF1">
    <property type="entry name" value="SIROHEME BIOSYNTHESIS PROTEIN MET8"/>
    <property type="match status" value="1"/>
</dbReference>
<accession>N0BKD5</accession>
<dbReference type="GO" id="GO:0004325">
    <property type="term" value="F:ferrochelatase activity"/>
    <property type="evidence" value="ECO:0007669"/>
    <property type="project" value="InterPro"/>
</dbReference>
<dbReference type="PANTHER" id="PTHR35330">
    <property type="entry name" value="SIROHEME BIOSYNTHESIS PROTEIN MET8"/>
    <property type="match status" value="1"/>
</dbReference>
<dbReference type="EMBL" id="CP005290">
    <property type="protein sequence ID" value="AGK60630.1"/>
    <property type="molecule type" value="Genomic_DNA"/>
</dbReference>
<sequence>MRIPLYIEMSDKNVLIIGGGGVGTSRAKKFISAGANVKVLSLDFSDELKSLEKENKLELIKASAYDSNILEKLLEWANIVTVATEDLGVNDVVKKIARNKKCFLNFANDSRETEVVVPFEGEFEGIKFAVTTEGKSGVVARMVRDSILEMLKKDDEIISLLKAMDYLKRYMKSEKVPVDLRMKLYFEVSSDEKFRNLVREGKVEEAKLYAEELVKEYSSGKRKFRVKSSLNF</sequence>
<evidence type="ECO:0000256" key="1">
    <source>
        <dbReference type="ARBA" id="ARBA00005010"/>
    </source>
</evidence>
<protein>
    <recommendedName>
        <fullName evidence="2">precorrin-2 dehydrogenase</fullName>
        <ecNumber evidence="2">1.3.1.76</ecNumber>
    </recommendedName>
</protein>
<dbReference type="InterPro" id="IPR036291">
    <property type="entry name" value="NAD(P)-bd_dom_sf"/>
</dbReference>
<dbReference type="KEGG" id="ast:Asulf_00610"/>
<evidence type="ECO:0000256" key="4">
    <source>
        <dbReference type="ARBA" id="ARBA00023027"/>
    </source>
</evidence>
<dbReference type="NCBIfam" id="TIGR01470">
    <property type="entry name" value="cysG_Nterm"/>
    <property type="match status" value="1"/>
</dbReference>
<dbReference type="OrthoDB" id="10510at2157"/>
<keyword evidence="3" id="KW-0560">Oxidoreductase</keyword>
<evidence type="ECO:0000313" key="7">
    <source>
        <dbReference type="EMBL" id="AGK60630.1"/>
    </source>
</evidence>
<dbReference type="EC" id="1.3.1.76" evidence="2"/>
<dbReference type="UniPathway" id="UPA00262">
    <property type="reaction ID" value="UER00222"/>
</dbReference>
<dbReference type="RefSeq" id="WP_015590229.1">
    <property type="nucleotide sequence ID" value="NC_021169.1"/>
</dbReference>
<dbReference type="SUPFAM" id="SSF51735">
    <property type="entry name" value="NAD(P)-binding Rossmann-fold domains"/>
    <property type="match status" value="1"/>
</dbReference>
<dbReference type="Proteomes" id="UP000013307">
    <property type="component" value="Chromosome"/>
</dbReference>
<evidence type="ECO:0000256" key="3">
    <source>
        <dbReference type="ARBA" id="ARBA00023002"/>
    </source>
</evidence>
<dbReference type="InterPro" id="IPR028161">
    <property type="entry name" value="Met8-like"/>
</dbReference>
<dbReference type="GO" id="GO:0019354">
    <property type="term" value="P:siroheme biosynthetic process"/>
    <property type="evidence" value="ECO:0007669"/>
    <property type="project" value="UniProtKB-UniPathway"/>
</dbReference>
<evidence type="ECO:0000256" key="5">
    <source>
        <dbReference type="ARBA" id="ARBA00023244"/>
    </source>
</evidence>
<comment type="pathway">
    <text evidence="1">Porphyrin-containing compound metabolism; siroheme biosynthesis; sirohydrochlorin from precorrin-2: step 1/1.</text>
</comment>
<dbReference type="Gene3D" id="3.40.50.720">
    <property type="entry name" value="NAD(P)-binding Rossmann-like Domain"/>
    <property type="match status" value="1"/>
</dbReference>